<dbReference type="Gene3D" id="3.40.220.10">
    <property type="entry name" value="Leucine Aminopeptidase, subunit E, domain 1"/>
    <property type="match status" value="1"/>
</dbReference>
<comment type="caution">
    <text evidence="1">The sequence shown here is derived from an EMBL/GenBank/DDBJ whole genome shotgun (WGS) entry which is preliminary data.</text>
</comment>
<dbReference type="InterPro" id="IPR050892">
    <property type="entry name" value="ADP-ribose_metab_enzymes"/>
</dbReference>
<dbReference type="AlphaFoldDB" id="A0A8K0GCY9"/>
<evidence type="ECO:0000313" key="1">
    <source>
        <dbReference type="EMBL" id="KAF2895019.1"/>
    </source>
</evidence>
<keyword evidence="2" id="KW-1185">Reference proteome</keyword>
<evidence type="ECO:0000313" key="2">
    <source>
        <dbReference type="Proteomes" id="UP000801492"/>
    </source>
</evidence>
<dbReference type="EMBL" id="VTPC01006350">
    <property type="protein sequence ID" value="KAF2895019.1"/>
    <property type="molecule type" value="Genomic_DNA"/>
</dbReference>
<name>A0A8K0GCY9_IGNLU</name>
<accession>A0A8K0GCY9</accession>
<sequence length="100" mass="11282">MASNEKKFRYGVVVEKVQDLFQASEDHGKPTYKDLWVTLLQLKRDAEEQGCPRLAIPKIGCGLDRLDWRIVRSMLEVVLCGSGIRVIVYCFQPAGQEPSG</sequence>
<dbReference type="PANTHER" id="PTHR12521:SF0">
    <property type="entry name" value="ADP-RIBOSE GLYCOHYDROLASE OARD1"/>
    <property type="match status" value="1"/>
</dbReference>
<dbReference type="OrthoDB" id="2155246at2759"/>
<dbReference type="Proteomes" id="UP000801492">
    <property type="component" value="Unassembled WGS sequence"/>
</dbReference>
<reference evidence="1" key="1">
    <citation type="submission" date="2019-08" db="EMBL/GenBank/DDBJ databases">
        <title>The genome of the North American firefly Photinus pyralis.</title>
        <authorList>
            <consortium name="Photinus pyralis genome working group"/>
            <person name="Fallon T.R."/>
            <person name="Sander Lower S.E."/>
            <person name="Weng J.-K."/>
        </authorList>
    </citation>
    <scope>NUCLEOTIDE SEQUENCE</scope>
    <source>
        <strain evidence="1">TRF0915ILg1</strain>
        <tissue evidence="1">Whole body</tissue>
    </source>
</reference>
<protein>
    <recommendedName>
        <fullName evidence="3">Macro domain-containing protein</fullName>
    </recommendedName>
</protein>
<dbReference type="InterPro" id="IPR043472">
    <property type="entry name" value="Macro_dom-like"/>
</dbReference>
<dbReference type="PANTHER" id="PTHR12521">
    <property type="entry name" value="PROTEIN C6ORF130"/>
    <property type="match status" value="1"/>
</dbReference>
<proteinExistence type="predicted"/>
<dbReference type="SUPFAM" id="SSF52949">
    <property type="entry name" value="Macro domain-like"/>
    <property type="match status" value="1"/>
</dbReference>
<organism evidence="1 2">
    <name type="scientific">Ignelater luminosus</name>
    <name type="common">Cucubano</name>
    <name type="synonym">Pyrophorus luminosus</name>
    <dbReference type="NCBI Taxonomy" id="2038154"/>
    <lineage>
        <taxon>Eukaryota</taxon>
        <taxon>Metazoa</taxon>
        <taxon>Ecdysozoa</taxon>
        <taxon>Arthropoda</taxon>
        <taxon>Hexapoda</taxon>
        <taxon>Insecta</taxon>
        <taxon>Pterygota</taxon>
        <taxon>Neoptera</taxon>
        <taxon>Endopterygota</taxon>
        <taxon>Coleoptera</taxon>
        <taxon>Polyphaga</taxon>
        <taxon>Elateriformia</taxon>
        <taxon>Elateroidea</taxon>
        <taxon>Elateridae</taxon>
        <taxon>Agrypninae</taxon>
        <taxon>Pyrophorini</taxon>
        <taxon>Ignelater</taxon>
    </lineage>
</organism>
<feature type="non-terminal residue" evidence="1">
    <location>
        <position position="100"/>
    </location>
</feature>
<gene>
    <name evidence="1" type="ORF">ILUMI_11154</name>
</gene>
<evidence type="ECO:0008006" key="3">
    <source>
        <dbReference type="Google" id="ProtNLM"/>
    </source>
</evidence>
<dbReference type="GO" id="GO:0140291">
    <property type="term" value="P:peptidyl-glutamate ADP-deribosylation"/>
    <property type="evidence" value="ECO:0007669"/>
    <property type="project" value="TreeGrafter"/>
</dbReference>